<feature type="binding site" evidence="5">
    <location>
        <position position="72"/>
    </location>
    <ligand>
        <name>ATP</name>
        <dbReference type="ChEBI" id="CHEBI:30616"/>
    </ligand>
</feature>
<dbReference type="Gene3D" id="3.30.230.80">
    <property type="match status" value="1"/>
</dbReference>
<dbReference type="InterPro" id="IPR020575">
    <property type="entry name" value="Hsp90_N"/>
</dbReference>
<accession>A0A5S9IQB4</accession>
<keyword evidence="7" id="KW-1185">Reference proteome</keyword>
<evidence type="ECO:0000256" key="2">
    <source>
        <dbReference type="ARBA" id="ARBA00022741"/>
    </source>
</evidence>
<evidence type="ECO:0000256" key="4">
    <source>
        <dbReference type="ARBA" id="ARBA00023186"/>
    </source>
</evidence>
<evidence type="ECO:0000313" key="6">
    <source>
        <dbReference type="EMBL" id="BBM86143.1"/>
    </source>
</evidence>
<dbReference type="PANTHER" id="PTHR11528">
    <property type="entry name" value="HEAT SHOCK PROTEIN 90 FAMILY MEMBER"/>
    <property type="match status" value="1"/>
</dbReference>
<evidence type="ECO:0000256" key="1">
    <source>
        <dbReference type="ARBA" id="ARBA00008239"/>
    </source>
</evidence>
<organism evidence="6 7">
    <name type="scientific">Uabimicrobium amorphum</name>
    <dbReference type="NCBI Taxonomy" id="2596890"/>
    <lineage>
        <taxon>Bacteria</taxon>
        <taxon>Pseudomonadati</taxon>
        <taxon>Planctomycetota</taxon>
        <taxon>Candidatus Uabimicrobiia</taxon>
        <taxon>Candidatus Uabimicrobiales</taxon>
        <taxon>Candidatus Uabimicrobiaceae</taxon>
        <taxon>Candidatus Uabimicrobium</taxon>
    </lineage>
</organism>
<dbReference type="InterPro" id="IPR020568">
    <property type="entry name" value="Ribosomal_Su5_D2-typ_SF"/>
</dbReference>
<reference evidence="6 7" key="1">
    <citation type="submission" date="2019-08" db="EMBL/GenBank/DDBJ databases">
        <title>Complete genome sequence of Candidatus Uab amorphum.</title>
        <authorList>
            <person name="Shiratori T."/>
            <person name="Suzuki S."/>
            <person name="Kakizawa Y."/>
            <person name="Ishida K."/>
        </authorList>
    </citation>
    <scope>NUCLEOTIDE SEQUENCE [LARGE SCALE GENOMIC DNA]</scope>
    <source>
        <strain evidence="6 7">SRT547</strain>
    </source>
</reference>
<dbReference type="Gene3D" id="3.30.565.10">
    <property type="entry name" value="Histidine kinase-like ATPase, C-terminal domain"/>
    <property type="match status" value="1"/>
</dbReference>
<gene>
    <name evidence="6" type="ORF">UABAM_04529</name>
</gene>
<keyword evidence="3 5" id="KW-0067">ATP-binding</keyword>
<evidence type="ECO:0000256" key="5">
    <source>
        <dbReference type="PIRSR" id="PIRSR002583-1"/>
    </source>
</evidence>
<dbReference type="NCBIfam" id="NF010683">
    <property type="entry name" value="PRK14083.1"/>
    <property type="match status" value="1"/>
</dbReference>
<keyword evidence="2 5" id="KW-0547">Nucleotide-binding</keyword>
<dbReference type="EMBL" id="AP019860">
    <property type="protein sequence ID" value="BBM86143.1"/>
    <property type="molecule type" value="Genomic_DNA"/>
</dbReference>
<comment type="similarity">
    <text evidence="1">Belongs to the heat shock protein 90 family.</text>
</comment>
<keyword evidence="4" id="KW-0143">Chaperone</keyword>
<dbReference type="InterPro" id="IPR001404">
    <property type="entry name" value="Hsp90_fam"/>
</dbReference>
<dbReference type="GO" id="GO:0016887">
    <property type="term" value="F:ATP hydrolysis activity"/>
    <property type="evidence" value="ECO:0007669"/>
    <property type="project" value="InterPro"/>
</dbReference>
<dbReference type="PIRSF" id="PIRSF002583">
    <property type="entry name" value="Hsp90"/>
    <property type="match status" value="1"/>
</dbReference>
<dbReference type="PRINTS" id="PR00775">
    <property type="entry name" value="HEATSHOCK90"/>
</dbReference>
<protein>
    <submittedName>
        <fullName evidence="6">Molecular chaperone HtpG</fullName>
    </submittedName>
</protein>
<evidence type="ECO:0000313" key="7">
    <source>
        <dbReference type="Proteomes" id="UP000326354"/>
    </source>
</evidence>
<feature type="binding site" evidence="5">
    <location>
        <position position="35"/>
    </location>
    <ligand>
        <name>ATP</name>
        <dbReference type="ChEBI" id="CHEBI:30616"/>
    </ligand>
</feature>
<feature type="binding site" evidence="5">
    <location>
        <position position="155"/>
    </location>
    <ligand>
        <name>ATP</name>
        <dbReference type="ChEBI" id="CHEBI:30616"/>
    </ligand>
</feature>
<proteinExistence type="inferred from homology"/>
<dbReference type="OrthoDB" id="9802640at2"/>
<evidence type="ECO:0000256" key="3">
    <source>
        <dbReference type="ARBA" id="ARBA00022840"/>
    </source>
</evidence>
<feature type="binding site" evidence="5">
    <location>
        <position position="31"/>
    </location>
    <ligand>
        <name>ATP</name>
        <dbReference type="ChEBI" id="CHEBI:30616"/>
    </ligand>
</feature>
<dbReference type="Pfam" id="PF13589">
    <property type="entry name" value="HATPase_c_3"/>
    <property type="match status" value="1"/>
</dbReference>
<dbReference type="SUPFAM" id="SSF54211">
    <property type="entry name" value="Ribosomal protein S5 domain 2-like"/>
    <property type="match status" value="1"/>
</dbReference>
<dbReference type="Proteomes" id="UP000326354">
    <property type="component" value="Chromosome"/>
</dbReference>
<sequence length="594" mass="67740">MSYKLQMDTERVITNILSKSLYSSADVFVREIIQNNTDAIVMRQSATTDDTPQGRIHLEIIPGELPTLINSDNGCGLTEKEIHMFLSTIGSSSKSDNEEAIGCFGIGMLSCFLISDEVTIITRSVKTPDDVLKWHCKKNGSYTVEKIDSDVEIGTKIFLRATEESKHLFDYEYLHKLIYKYGKLLPYPISLVEGRRNERVNDGKAPWEKNYVNIEAKKQAMMQEGQNEFGCHFLDCFEIKEAGVSGTAYVVAHEVSVNSKSDDRIYLKNMFLTQNSQDLRSPLAHPFKLILNFSEITPNASRETFQKDSKLRQARSALDNCFREYLVKTAKEQPLLMKKIMACHARSLKSLALEDNECFHLFIDLFTFETTLGQMTLGEYRQQNAAVKYTNSVDCFRQIAPVASSEKECIINAGYIYDADLLRKFHQEFPQEYTKCVDSEDFIHDLEDITLNERSDFAEFIRIADLVLQEHKCRAEIKKFSPHSLATMYSNDETGMAIRFVQKSKDIANGHWGEVLQQMEYNMAQATYTAQLCFNLNNPLVKKLATIKDPCVLETVVKVLYVQALQMGHHPLTNRELQLLDNGILTLVELIVSD</sequence>
<name>A0A5S9IQB4_UABAM</name>
<dbReference type="GO" id="GO:0051082">
    <property type="term" value="F:unfolded protein binding"/>
    <property type="evidence" value="ECO:0007669"/>
    <property type="project" value="InterPro"/>
</dbReference>
<dbReference type="AlphaFoldDB" id="A0A5S9IQB4"/>
<dbReference type="InterPro" id="IPR036890">
    <property type="entry name" value="HATPase_C_sf"/>
</dbReference>
<dbReference type="GO" id="GO:0140662">
    <property type="term" value="F:ATP-dependent protein folding chaperone"/>
    <property type="evidence" value="ECO:0007669"/>
    <property type="project" value="InterPro"/>
</dbReference>
<dbReference type="SUPFAM" id="SSF55874">
    <property type="entry name" value="ATPase domain of HSP90 chaperone/DNA topoisomerase II/histidine kinase"/>
    <property type="match status" value="1"/>
</dbReference>
<dbReference type="RefSeq" id="WP_151970217.1">
    <property type="nucleotide sequence ID" value="NZ_AP019860.1"/>
</dbReference>
<dbReference type="GO" id="GO:0005524">
    <property type="term" value="F:ATP binding"/>
    <property type="evidence" value="ECO:0007669"/>
    <property type="project" value="UniProtKB-KW"/>
</dbReference>
<dbReference type="KEGG" id="uam:UABAM_04529"/>